<comment type="caution">
    <text evidence="2">The sequence shown here is derived from an EMBL/GenBank/DDBJ whole genome shotgun (WGS) entry which is preliminary data.</text>
</comment>
<protein>
    <recommendedName>
        <fullName evidence="4">CopG family transcriptional regulator</fullName>
    </recommendedName>
</protein>
<gene>
    <name evidence="2" type="ORF">ACFP2T_36130</name>
</gene>
<feature type="region of interest" description="Disordered" evidence="1">
    <location>
        <begin position="68"/>
        <end position="91"/>
    </location>
</feature>
<proteinExistence type="predicted"/>
<evidence type="ECO:0000256" key="1">
    <source>
        <dbReference type="SAM" id="MobiDB-lite"/>
    </source>
</evidence>
<accession>A0ABW1KJ23</accession>
<name>A0ABW1KJ23_9ACTN</name>
<dbReference type="Proteomes" id="UP001596203">
    <property type="component" value="Unassembled WGS sequence"/>
</dbReference>
<evidence type="ECO:0000313" key="2">
    <source>
        <dbReference type="EMBL" id="MFC6021585.1"/>
    </source>
</evidence>
<evidence type="ECO:0000313" key="3">
    <source>
        <dbReference type="Proteomes" id="UP001596203"/>
    </source>
</evidence>
<reference evidence="3" key="1">
    <citation type="journal article" date="2019" name="Int. J. Syst. Evol. Microbiol.">
        <title>The Global Catalogue of Microorganisms (GCM) 10K type strain sequencing project: providing services to taxonomists for standard genome sequencing and annotation.</title>
        <authorList>
            <consortium name="The Broad Institute Genomics Platform"/>
            <consortium name="The Broad Institute Genome Sequencing Center for Infectious Disease"/>
            <person name="Wu L."/>
            <person name="Ma J."/>
        </authorList>
    </citation>
    <scope>NUCLEOTIDE SEQUENCE [LARGE SCALE GENOMIC DNA]</scope>
    <source>
        <strain evidence="3">ZS-35-S2</strain>
    </source>
</reference>
<dbReference type="RefSeq" id="WP_230395566.1">
    <property type="nucleotide sequence ID" value="NZ_JBHSPR010000047.1"/>
</dbReference>
<feature type="compositionally biased region" description="Basic and acidic residues" evidence="1">
    <location>
        <begin position="68"/>
        <end position="83"/>
    </location>
</feature>
<organism evidence="2 3">
    <name type="scientific">Plantactinospora solaniradicis</name>
    <dbReference type="NCBI Taxonomy" id="1723736"/>
    <lineage>
        <taxon>Bacteria</taxon>
        <taxon>Bacillati</taxon>
        <taxon>Actinomycetota</taxon>
        <taxon>Actinomycetes</taxon>
        <taxon>Micromonosporales</taxon>
        <taxon>Micromonosporaceae</taxon>
        <taxon>Plantactinospora</taxon>
    </lineage>
</organism>
<keyword evidence="3" id="KW-1185">Reference proteome</keyword>
<dbReference type="EMBL" id="JBHSPR010000047">
    <property type="protein sequence ID" value="MFC6021585.1"/>
    <property type="molecule type" value="Genomic_DNA"/>
</dbReference>
<evidence type="ECO:0008006" key="4">
    <source>
        <dbReference type="Google" id="ProtNLM"/>
    </source>
</evidence>
<sequence>MTQRVTVSLPDDVAQRLEQEPNASAFVAEAIRQRMVREQGRQLLADQGFNITDEGVARARARLAEADAKWTPERRQQLRERMGRPSGRRVA</sequence>